<proteinExistence type="predicted"/>
<dbReference type="EMBL" id="PYSG01000002">
    <property type="protein sequence ID" value="PTA51580.1"/>
    <property type="molecule type" value="Genomic_DNA"/>
</dbReference>
<keyword evidence="3" id="KW-1185">Reference proteome</keyword>
<gene>
    <name evidence="2" type="ORF">C9I43_14310</name>
</gene>
<sequence length="193" mass="22822">MYLTHQRIFEYSGQLWLINSRKSGCYTPMLKTMIEQVLVMLTYYKRVTLIRFDLHQPTNTATSKRITQFNRRFKQKLIARYGVNKVGFCWCREQEKAKAQHYHFVVMLDGRTVQASWGIGLLVNEVWQQMGGTYWLPKRHYNLVRGELNELSKAIYRVSYLAKGRGKGYRPPQSKDYGASRLKPNVTNYPHFK</sequence>
<dbReference type="InterPro" id="IPR057271">
    <property type="entry name" value="YagK_YfjJ_C"/>
</dbReference>
<accession>A0ABX5HXD3</accession>
<evidence type="ECO:0000313" key="3">
    <source>
        <dbReference type="Proteomes" id="UP000240506"/>
    </source>
</evidence>
<reference evidence="2 3" key="2">
    <citation type="submission" date="2018-04" db="EMBL/GenBank/DDBJ databases">
        <title>Genomic sequence of a freshwater isolate of Shewanella morhuae.</title>
        <authorList>
            <person name="Castillo D.E."/>
            <person name="Gram L."/>
        </authorList>
    </citation>
    <scope>NUCLEOTIDE SEQUENCE [LARGE SCALE GENOMIC DNA]</scope>
    <source>
        <strain evidence="2 3">CW7</strain>
    </source>
</reference>
<evidence type="ECO:0000313" key="2">
    <source>
        <dbReference type="EMBL" id="PTA51580.1"/>
    </source>
</evidence>
<feature type="domain" description="YagK/YfjJ C-terminal" evidence="1">
    <location>
        <begin position="41"/>
        <end position="169"/>
    </location>
</feature>
<reference evidence="2 3" key="1">
    <citation type="submission" date="2018-03" db="EMBL/GenBank/DDBJ databases">
        <authorList>
            <person name="Dailey F.E."/>
        </authorList>
    </citation>
    <scope>NUCLEOTIDE SEQUENCE [LARGE SCALE GENOMIC DNA]</scope>
    <source>
        <strain evidence="2 3">CW7</strain>
    </source>
</reference>
<organism evidence="2 3">
    <name type="scientific">Shewanella morhuae</name>
    <dbReference type="NCBI Taxonomy" id="365591"/>
    <lineage>
        <taxon>Bacteria</taxon>
        <taxon>Pseudomonadati</taxon>
        <taxon>Pseudomonadota</taxon>
        <taxon>Gammaproteobacteria</taxon>
        <taxon>Alteromonadales</taxon>
        <taxon>Shewanellaceae</taxon>
        <taxon>Shewanella</taxon>
    </lineage>
</organism>
<dbReference type="Pfam" id="PF11726">
    <property type="entry name" value="YagK_YfjJ_C"/>
    <property type="match status" value="1"/>
</dbReference>
<evidence type="ECO:0000259" key="1">
    <source>
        <dbReference type="Pfam" id="PF11726"/>
    </source>
</evidence>
<name>A0ABX5HXD3_9GAMM</name>
<protein>
    <recommendedName>
        <fullName evidence="1">YagK/YfjJ C-terminal domain-containing protein</fullName>
    </recommendedName>
</protein>
<comment type="caution">
    <text evidence="2">The sequence shown here is derived from an EMBL/GenBank/DDBJ whole genome shotgun (WGS) entry which is preliminary data.</text>
</comment>
<dbReference type="Proteomes" id="UP000240506">
    <property type="component" value="Unassembled WGS sequence"/>
</dbReference>